<sequence length="270" mass="30769">MENNFIQQMLVDFYRELDLISLPENAVTFTSASSESLNNLHKNTSPLINIYPPRVNTIVFFNILRQVAGLIKKTHPNTVSEIVQIESALPVDPADQESFVAKAFIPGINLLANLQQDLPADTFGLLLNHTVKLFMRQYVEKVLPLCDLEHWYKGNCPVCGGRPNFALLEKESGGRYLYCGFCEIKWRFQRLGCPFCNSNESQFITVEGMDKYRLYICEECRGYIKTIDEKKAGEEPVNLFWEDINTIGLDLLAVSEGYFNKQLDQPPANL</sequence>
<dbReference type="GO" id="GO:0008199">
    <property type="term" value="F:ferric iron binding"/>
    <property type="evidence" value="ECO:0007669"/>
    <property type="project" value="TreeGrafter"/>
</dbReference>
<dbReference type="InterPro" id="IPR056797">
    <property type="entry name" value="FdhE_central"/>
</dbReference>
<gene>
    <name evidence="2" type="ORF">L7E55_03020</name>
</gene>
<dbReference type="AlphaFoldDB" id="A0A9X4H437"/>
<organism evidence="2 3">
    <name type="scientific">Pelotomaculum isophthalicicum JI</name>
    <dbReference type="NCBI Taxonomy" id="947010"/>
    <lineage>
        <taxon>Bacteria</taxon>
        <taxon>Bacillati</taxon>
        <taxon>Bacillota</taxon>
        <taxon>Clostridia</taxon>
        <taxon>Eubacteriales</taxon>
        <taxon>Desulfotomaculaceae</taxon>
        <taxon>Pelotomaculum</taxon>
    </lineage>
</organism>
<name>A0A9X4H437_9FIRM</name>
<dbReference type="GO" id="GO:0051604">
    <property type="term" value="P:protein maturation"/>
    <property type="evidence" value="ECO:0007669"/>
    <property type="project" value="TreeGrafter"/>
</dbReference>
<dbReference type="PANTHER" id="PTHR37689:SF1">
    <property type="entry name" value="PROTEIN FDHE"/>
    <property type="match status" value="1"/>
</dbReference>
<keyword evidence="3" id="KW-1185">Reference proteome</keyword>
<dbReference type="RefSeq" id="WP_277442552.1">
    <property type="nucleotide sequence ID" value="NZ_JAKOAV010000003.1"/>
</dbReference>
<evidence type="ECO:0000313" key="2">
    <source>
        <dbReference type="EMBL" id="MDF9407337.1"/>
    </source>
</evidence>
<feature type="domain" description="FdhE central" evidence="1">
    <location>
        <begin position="156"/>
        <end position="190"/>
    </location>
</feature>
<proteinExistence type="predicted"/>
<reference evidence="2" key="1">
    <citation type="submission" date="2022-02" db="EMBL/GenBank/DDBJ databases">
        <authorList>
            <person name="Leng L."/>
        </authorList>
    </citation>
    <scope>NUCLEOTIDE SEQUENCE</scope>
    <source>
        <strain evidence="2">JI</strain>
    </source>
</reference>
<dbReference type="GO" id="GO:0005829">
    <property type="term" value="C:cytosol"/>
    <property type="evidence" value="ECO:0007669"/>
    <property type="project" value="TreeGrafter"/>
</dbReference>
<comment type="caution">
    <text evidence="2">The sequence shown here is derived from an EMBL/GenBank/DDBJ whole genome shotgun (WGS) entry which is preliminary data.</text>
</comment>
<protein>
    <submittedName>
        <fullName evidence="2">Formate dehydrogenase accessory protein FdhE</fullName>
    </submittedName>
</protein>
<evidence type="ECO:0000259" key="1">
    <source>
        <dbReference type="Pfam" id="PF24859"/>
    </source>
</evidence>
<accession>A0A9X4H437</accession>
<dbReference type="PANTHER" id="PTHR37689">
    <property type="entry name" value="PROTEIN FDHE"/>
    <property type="match status" value="1"/>
</dbReference>
<dbReference type="InterPro" id="IPR006452">
    <property type="entry name" value="Formate_DH_accessory"/>
</dbReference>
<evidence type="ECO:0000313" key="3">
    <source>
        <dbReference type="Proteomes" id="UP001154312"/>
    </source>
</evidence>
<dbReference type="Gene3D" id="3.90.1670.10">
    <property type="entry name" value="FdhE-like domain"/>
    <property type="match status" value="1"/>
</dbReference>
<dbReference type="EMBL" id="JAKOAV010000003">
    <property type="protein sequence ID" value="MDF9407337.1"/>
    <property type="molecule type" value="Genomic_DNA"/>
</dbReference>
<dbReference type="Pfam" id="PF24859">
    <property type="entry name" value="FdhE_central"/>
    <property type="match status" value="1"/>
</dbReference>
<dbReference type="InterPro" id="IPR024064">
    <property type="entry name" value="FdhE-like_sf"/>
</dbReference>
<dbReference type="SUPFAM" id="SSF144020">
    <property type="entry name" value="FdhE-like"/>
    <property type="match status" value="1"/>
</dbReference>
<dbReference type="CDD" id="cd16341">
    <property type="entry name" value="FdhE"/>
    <property type="match status" value="1"/>
</dbReference>
<dbReference type="Proteomes" id="UP001154312">
    <property type="component" value="Unassembled WGS sequence"/>
</dbReference>